<accession>A0ABS8NHH2</accession>
<dbReference type="Gene3D" id="1.20.120.450">
    <property type="entry name" value="dinb family like domain"/>
    <property type="match status" value="1"/>
</dbReference>
<dbReference type="RefSeq" id="WP_230253537.1">
    <property type="nucleotide sequence ID" value="NZ_JAJKFV010000011.1"/>
</dbReference>
<dbReference type="InterPro" id="IPR034660">
    <property type="entry name" value="DinB/YfiT-like"/>
</dbReference>
<dbReference type="Proteomes" id="UP001430306">
    <property type="component" value="Unassembled WGS sequence"/>
</dbReference>
<evidence type="ECO:0000313" key="1">
    <source>
        <dbReference type="EMBL" id="MCC9642849.1"/>
    </source>
</evidence>
<keyword evidence="2" id="KW-1185">Reference proteome</keyword>
<reference evidence="1" key="1">
    <citation type="submission" date="2021-11" db="EMBL/GenBank/DDBJ databases">
        <title>Genome sequence.</title>
        <authorList>
            <person name="Sun Q."/>
        </authorList>
    </citation>
    <scope>NUCLEOTIDE SEQUENCE</scope>
    <source>
        <strain evidence="1">JC740</strain>
    </source>
</reference>
<organism evidence="1 2">
    <name type="scientific">Rhodopirellula halodulae</name>
    <dbReference type="NCBI Taxonomy" id="2894198"/>
    <lineage>
        <taxon>Bacteria</taxon>
        <taxon>Pseudomonadati</taxon>
        <taxon>Planctomycetota</taxon>
        <taxon>Planctomycetia</taxon>
        <taxon>Pirellulales</taxon>
        <taxon>Pirellulaceae</taxon>
        <taxon>Rhodopirellula</taxon>
    </lineage>
</organism>
<protein>
    <submittedName>
        <fullName evidence="1">DUF1569 domain-containing protein</fullName>
    </submittedName>
</protein>
<name>A0ABS8NHH2_9BACT</name>
<dbReference type="Pfam" id="PF07606">
    <property type="entry name" value="DUF1569"/>
    <property type="match status" value="1"/>
</dbReference>
<dbReference type="InterPro" id="IPR011463">
    <property type="entry name" value="DUF1569"/>
</dbReference>
<evidence type="ECO:0000313" key="2">
    <source>
        <dbReference type="Proteomes" id="UP001430306"/>
    </source>
</evidence>
<sequence>MASKRQLDFHSGEEVIAEIERLQGTQYDKLKNWNLTQICEHLDVIMRGGMEGFGFRMPKLLRATVLKWVFGRMLRQRKMSSAPTLDRLKPKSPGDAEDEQIIQRCIATIREASTFEGSMDQYPFLDDLTPEQWRQFMWIHAAHHLGFLLPK</sequence>
<proteinExistence type="predicted"/>
<dbReference type="EMBL" id="JAJKFW010000022">
    <property type="protein sequence ID" value="MCC9642849.1"/>
    <property type="molecule type" value="Genomic_DNA"/>
</dbReference>
<gene>
    <name evidence="1" type="ORF">LOC71_11230</name>
</gene>
<comment type="caution">
    <text evidence="1">The sequence shown here is derived from an EMBL/GenBank/DDBJ whole genome shotgun (WGS) entry which is preliminary data.</text>
</comment>